<keyword evidence="2" id="KW-1185">Reference proteome</keyword>
<evidence type="ECO:0000313" key="2">
    <source>
        <dbReference type="Proteomes" id="UP001177140"/>
    </source>
</evidence>
<protein>
    <recommendedName>
        <fullName evidence="3">Agenet domain-containing protein</fullName>
    </recommendedName>
</protein>
<name>A0AA41S3W0_PAPNU</name>
<dbReference type="Proteomes" id="UP001177140">
    <property type="component" value="Unassembled WGS sequence"/>
</dbReference>
<evidence type="ECO:0008006" key="3">
    <source>
        <dbReference type="Google" id="ProtNLM"/>
    </source>
</evidence>
<feature type="non-terminal residue" evidence="1">
    <location>
        <position position="70"/>
    </location>
</feature>
<proteinExistence type="predicted"/>
<dbReference type="EMBL" id="JAJJMA010060281">
    <property type="protein sequence ID" value="MCL7026708.1"/>
    <property type="molecule type" value="Genomic_DNA"/>
</dbReference>
<dbReference type="PANTHER" id="PTHR31917:SF58">
    <property type="entry name" value="AGENET AND BROMO-ADJACENT HOMOLOGY (BAH) DOMAIN-CONTAINING PROTEIN"/>
    <property type="match status" value="1"/>
</dbReference>
<dbReference type="AlphaFoldDB" id="A0AA41S3W0"/>
<sequence>EWVLASRVAVPDKLGFRLRGRGTVRPRPSTDISLGPIKVGASVDAWWHDGWWEGVVVHNESDERVHVYFP</sequence>
<evidence type="ECO:0000313" key="1">
    <source>
        <dbReference type="EMBL" id="MCL7026708.1"/>
    </source>
</evidence>
<accession>A0AA41S3W0</accession>
<dbReference type="PANTHER" id="PTHR31917">
    <property type="entry name" value="AGENET DOMAIN-CONTAINING PROTEIN-RELATED"/>
    <property type="match status" value="1"/>
</dbReference>
<comment type="caution">
    <text evidence="1">The sequence shown here is derived from an EMBL/GenBank/DDBJ whole genome shotgun (WGS) entry which is preliminary data.</text>
</comment>
<gene>
    <name evidence="1" type="ORF">MKW94_025673</name>
</gene>
<feature type="non-terminal residue" evidence="1">
    <location>
        <position position="1"/>
    </location>
</feature>
<reference evidence="1" key="1">
    <citation type="submission" date="2022-03" db="EMBL/GenBank/DDBJ databases">
        <title>A functionally conserved STORR gene fusion in Papaver species that diverged 16.8 million years ago.</title>
        <authorList>
            <person name="Catania T."/>
        </authorList>
    </citation>
    <scope>NUCLEOTIDE SEQUENCE</scope>
    <source>
        <strain evidence="1">S-191538</strain>
    </source>
</reference>
<organism evidence="1 2">
    <name type="scientific">Papaver nudicaule</name>
    <name type="common">Iceland poppy</name>
    <dbReference type="NCBI Taxonomy" id="74823"/>
    <lineage>
        <taxon>Eukaryota</taxon>
        <taxon>Viridiplantae</taxon>
        <taxon>Streptophyta</taxon>
        <taxon>Embryophyta</taxon>
        <taxon>Tracheophyta</taxon>
        <taxon>Spermatophyta</taxon>
        <taxon>Magnoliopsida</taxon>
        <taxon>Ranunculales</taxon>
        <taxon>Papaveraceae</taxon>
        <taxon>Papaveroideae</taxon>
        <taxon>Papaver</taxon>
    </lineage>
</organism>